<dbReference type="GO" id="GO:0005778">
    <property type="term" value="C:peroxisomal membrane"/>
    <property type="evidence" value="ECO:0007669"/>
    <property type="project" value="UniProtKB-SubCell"/>
</dbReference>
<dbReference type="Pfam" id="PF12827">
    <property type="entry name" value="Peroxin-22"/>
    <property type="match status" value="1"/>
</dbReference>
<protein>
    <recommendedName>
        <fullName evidence="4">Peroxisome assembly protein 22</fullName>
    </recommendedName>
</protein>
<evidence type="ECO:0000256" key="7">
    <source>
        <dbReference type="ARBA" id="ARBA00022989"/>
    </source>
</evidence>
<dbReference type="GO" id="GO:0007031">
    <property type="term" value="P:peroxisome organization"/>
    <property type="evidence" value="ECO:0007669"/>
    <property type="project" value="UniProtKB-KW"/>
</dbReference>
<evidence type="ECO:0000256" key="1">
    <source>
        <dbReference type="ARBA" id="ARBA00003659"/>
    </source>
</evidence>
<accession>A0A4P9Z8Y6</accession>
<evidence type="ECO:0000256" key="2">
    <source>
        <dbReference type="ARBA" id="ARBA00004549"/>
    </source>
</evidence>
<evidence type="ECO:0000256" key="6">
    <source>
        <dbReference type="ARBA" id="ARBA00022692"/>
    </source>
</evidence>
<keyword evidence="9" id="KW-0576">Peroxisome</keyword>
<keyword evidence="11" id="KW-1185">Reference proteome</keyword>
<evidence type="ECO:0000256" key="8">
    <source>
        <dbReference type="ARBA" id="ARBA00023136"/>
    </source>
</evidence>
<proteinExistence type="inferred from homology"/>
<organism evidence="10 11">
    <name type="scientific">Metschnikowia bicuspidata</name>
    <dbReference type="NCBI Taxonomy" id="27322"/>
    <lineage>
        <taxon>Eukaryota</taxon>
        <taxon>Fungi</taxon>
        <taxon>Dikarya</taxon>
        <taxon>Ascomycota</taxon>
        <taxon>Saccharomycotina</taxon>
        <taxon>Pichiomycetes</taxon>
        <taxon>Metschnikowiaceae</taxon>
        <taxon>Metschnikowia</taxon>
    </lineage>
</organism>
<evidence type="ECO:0000256" key="5">
    <source>
        <dbReference type="ARBA" id="ARBA00022593"/>
    </source>
</evidence>
<keyword evidence="5" id="KW-0962">Peroxisome biogenesis</keyword>
<dbReference type="Proteomes" id="UP000268321">
    <property type="component" value="Unassembled WGS sequence"/>
</dbReference>
<name>A0A4P9Z8Y6_9ASCO</name>
<keyword evidence="6" id="KW-0812">Transmembrane</keyword>
<dbReference type="OrthoDB" id="4014227at2759"/>
<evidence type="ECO:0000256" key="9">
    <source>
        <dbReference type="ARBA" id="ARBA00023140"/>
    </source>
</evidence>
<dbReference type="Gene3D" id="3.40.50.11730">
    <property type="entry name" value="Peroxisome assembly protein 22"/>
    <property type="match status" value="1"/>
</dbReference>
<evidence type="ECO:0000256" key="3">
    <source>
        <dbReference type="ARBA" id="ARBA00009642"/>
    </source>
</evidence>
<dbReference type="AlphaFoldDB" id="A0A4P9Z8Y6"/>
<keyword evidence="8" id="KW-0472">Membrane</keyword>
<comment type="subcellular location">
    <subcellularLocation>
        <location evidence="2">Peroxisome membrane</location>
        <topology evidence="2">Single-pass membrane protein</topology>
    </subcellularLocation>
</comment>
<dbReference type="InterPro" id="IPR024359">
    <property type="entry name" value="Peroxin-22"/>
</dbReference>
<evidence type="ECO:0000313" key="11">
    <source>
        <dbReference type="Proteomes" id="UP000268321"/>
    </source>
</evidence>
<dbReference type="InterPro" id="IPR038613">
    <property type="entry name" value="Peroxin-22_C_sf"/>
</dbReference>
<evidence type="ECO:0000256" key="4">
    <source>
        <dbReference type="ARBA" id="ARBA00018967"/>
    </source>
</evidence>
<comment type="function">
    <text evidence="1">Involved in peroxisome biogenesis.</text>
</comment>
<gene>
    <name evidence="10" type="ORF">METBISCDRAFT_19286</name>
</gene>
<keyword evidence="7" id="KW-1133">Transmembrane helix</keyword>
<comment type="similarity">
    <text evidence="3">Belongs to the peroxin-22 family.</text>
</comment>
<evidence type="ECO:0000313" key="10">
    <source>
        <dbReference type="EMBL" id="RKP29166.1"/>
    </source>
</evidence>
<reference evidence="11" key="1">
    <citation type="journal article" date="2018" name="Nat. Microbiol.">
        <title>Leveraging single-cell genomics to expand the fungal tree of life.</title>
        <authorList>
            <person name="Ahrendt S.R."/>
            <person name="Quandt C.A."/>
            <person name="Ciobanu D."/>
            <person name="Clum A."/>
            <person name="Salamov A."/>
            <person name="Andreopoulos B."/>
            <person name="Cheng J.F."/>
            <person name="Woyke T."/>
            <person name="Pelin A."/>
            <person name="Henrissat B."/>
            <person name="Reynolds N.K."/>
            <person name="Benny G.L."/>
            <person name="Smith M.E."/>
            <person name="James T.Y."/>
            <person name="Grigoriev I.V."/>
        </authorList>
    </citation>
    <scope>NUCLEOTIDE SEQUENCE [LARGE SCALE GENOMIC DNA]</scope>
    <source>
        <strain evidence="11">Baker2002</strain>
    </source>
</reference>
<sequence length="184" mass="20364">MPRGKNPKYIAGALVATSIAAISYKVYSVLTKDGETDSGNTDFKGAQANSKKSIAVTLLHSVLRSDLPLNDILLTSENVTFILPPCLSVDDLLGQIQGFDGDEKRTYMLPQTLIKNYKLLKCSNMKGYFHLLKNLKPDLLYVCSDDLGITKLVPQDMHRFVKEVVTLDQDKTSVQSVLSKVLIK</sequence>
<dbReference type="EMBL" id="ML004505">
    <property type="protein sequence ID" value="RKP29166.1"/>
    <property type="molecule type" value="Genomic_DNA"/>
</dbReference>